<feature type="transmembrane region" description="Helical" evidence="8">
    <location>
        <begin position="234"/>
        <end position="253"/>
    </location>
</feature>
<evidence type="ECO:0000256" key="3">
    <source>
        <dbReference type="ARBA" id="ARBA00022448"/>
    </source>
</evidence>
<keyword evidence="5 8" id="KW-0812">Transmembrane</keyword>
<keyword evidence="10" id="KW-1185">Reference proteome</keyword>
<protein>
    <recommendedName>
        <fullName evidence="11">Sulfite efflux pump SSU1</fullName>
    </recommendedName>
</protein>
<comment type="subcellular location">
    <subcellularLocation>
        <location evidence="1">Cell membrane</location>
        <topology evidence="1">Multi-pass membrane protein</topology>
    </subcellularLocation>
</comment>
<feature type="transmembrane region" description="Helical" evidence="8">
    <location>
        <begin position="94"/>
        <end position="118"/>
    </location>
</feature>
<sequence>MDINGVESGDLKEKSSFFKDVVIKNYHPIWNVAFMTTGICSGVLFRFPYEFGVFRIFGLIMWAISLLLFLMVNVFLILKLYWFRGFGVQLATEIQFNVFLAPYSMGFSTIINMIHLVTAHYHKSFKVGLVIMWFLNFIMALLCGWGLVFVLFWKSKIDQAQLNPQLILPILPLTVCGSCGALICSAFVSYSSRLQLMMILLTYLLWANSVIIGVCLIGIFIWKMLIYKLPPKQLLFSPFAPIGLIGHGAWGIILNGNNLHTYLVAHPLKGQIDSVQLGTSIKFMTGMIGLSLIAIGFFFTFLGFAMWAVYGLPKFNKTYWIVPFPVCALSLGITEFYNTFGVGPFRVVGTIYATFGVLMALCCLVGSVFYEVPYGKRKL</sequence>
<dbReference type="GO" id="GO:0005886">
    <property type="term" value="C:plasma membrane"/>
    <property type="evidence" value="ECO:0007669"/>
    <property type="project" value="UniProtKB-SubCell"/>
</dbReference>
<feature type="transmembrane region" description="Helical" evidence="8">
    <location>
        <begin position="59"/>
        <end position="82"/>
    </location>
</feature>
<dbReference type="InterPro" id="IPR051629">
    <property type="entry name" value="Sulfite_efflux_TDT"/>
</dbReference>
<keyword evidence="6 8" id="KW-1133">Transmembrane helix</keyword>
<dbReference type="RefSeq" id="XP_046063445.1">
    <property type="nucleotide sequence ID" value="XM_046202443.1"/>
</dbReference>
<dbReference type="PANTHER" id="PTHR31686:SF1">
    <property type="entry name" value="SULFITE EFFLUX PUMP SSU1"/>
    <property type="match status" value="1"/>
</dbReference>
<reference evidence="9" key="1">
    <citation type="journal article" date="2021" name="Open Biol.">
        <title>Shared evolutionary footprints suggest mitochondrial oxidative damage underlies multiple complex I losses in fungi.</title>
        <authorList>
            <person name="Schikora-Tamarit M.A."/>
            <person name="Marcet-Houben M."/>
            <person name="Nosek J."/>
            <person name="Gabaldon T."/>
        </authorList>
    </citation>
    <scope>NUCLEOTIDE SEQUENCE</scope>
    <source>
        <strain evidence="9">CBS6075</strain>
    </source>
</reference>
<evidence type="ECO:0000256" key="2">
    <source>
        <dbReference type="ARBA" id="ARBA00008566"/>
    </source>
</evidence>
<feature type="transmembrane region" description="Helical" evidence="8">
    <location>
        <begin position="349"/>
        <end position="370"/>
    </location>
</feature>
<feature type="transmembrane region" description="Helical" evidence="8">
    <location>
        <begin position="130"/>
        <end position="154"/>
    </location>
</feature>
<evidence type="ECO:0000256" key="4">
    <source>
        <dbReference type="ARBA" id="ARBA00022475"/>
    </source>
</evidence>
<keyword evidence="3" id="KW-0813">Transport</keyword>
<gene>
    <name evidence="9" type="ORF">OGAPHI_001658</name>
</gene>
<proteinExistence type="inferred from homology"/>
<evidence type="ECO:0000256" key="1">
    <source>
        <dbReference type="ARBA" id="ARBA00004651"/>
    </source>
</evidence>
<name>A0A9P8PBQ8_9ASCO</name>
<keyword evidence="4" id="KW-1003">Cell membrane</keyword>
<evidence type="ECO:0000256" key="6">
    <source>
        <dbReference type="ARBA" id="ARBA00022989"/>
    </source>
</evidence>
<comment type="similarity">
    <text evidence="2">Belongs to the tellurite-resistance/dicarboxylate transporter (TDT) family.</text>
</comment>
<evidence type="ECO:0000313" key="10">
    <source>
        <dbReference type="Proteomes" id="UP000769157"/>
    </source>
</evidence>
<dbReference type="PANTHER" id="PTHR31686">
    <property type="match status" value="1"/>
</dbReference>
<dbReference type="Proteomes" id="UP000769157">
    <property type="component" value="Unassembled WGS sequence"/>
</dbReference>
<dbReference type="InterPro" id="IPR038665">
    <property type="entry name" value="Voltage-dep_anion_channel_sf"/>
</dbReference>
<dbReference type="EMBL" id="JAEUBE010000143">
    <property type="protein sequence ID" value="KAH3669062.1"/>
    <property type="molecule type" value="Genomic_DNA"/>
</dbReference>
<feature type="transmembrane region" description="Helical" evidence="8">
    <location>
        <begin position="287"/>
        <end position="312"/>
    </location>
</feature>
<dbReference type="Gene3D" id="1.50.10.150">
    <property type="entry name" value="Voltage-dependent anion channel"/>
    <property type="match status" value="1"/>
</dbReference>
<accession>A0A9P8PBQ8</accession>
<evidence type="ECO:0000313" key="9">
    <source>
        <dbReference type="EMBL" id="KAH3669062.1"/>
    </source>
</evidence>
<dbReference type="AlphaFoldDB" id="A0A9P8PBQ8"/>
<organism evidence="9 10">
    <name type="scientific">Ogataea philodendri</name>
    <dbReference type="NCBI Taxonomy" id="1378263"/>
    <lineage>
        <taxon>Eukaryota</taxon>
        <taxon>Fungi</taxon>
        <taxon>Dikarya</taxon>
        <taxon>Ascomycota</taxon>
        <taxon>Saccharomycotina</taxon>
        <taxon>Pichiomycetes</taxon>
        <taxon>Pichiales</taxon>
        <taxon>Pichiaceae</taxon>
        <taxon>Ogataea</taxon>
    </lineage>
</organism>
<feature type="transmembrane region" description="Helical" evidence="8">
    <location>
        <begin position="29"/>
        <end position="47"/>
    </location>
</feature>
<evidence type="ECO:0000256" key="7">
    <source>
        <dbReference type="ARBA" id="ARBA00023136"/>
    </source>
</evidence>
<feature type="transmembrane region" description="Helical" evidence="8">
    <location>
        <begin position="166"/>
        <end position="190"/>
    </location>
</feature>
<evidence type="ECO:0000256" key="5">
    <source>
        <dbReference type="ARBA" id="ARBA00022692"/>
    </source>
</evidence>
<dbReference type="Pfam" id="PF03595">
    <property type="entry name" value="SLAC1"/>
    <property type="match status" value="1"/>
</dbReference>
<reference evidence="9" key="2">
    <citation type="submission" date="2021-01" db="EMBL/GenBank/DDBJ databases">
        <authorList>
            <person name="Schikora-Tamarit M.A."/>
        </authorList>
    </citation>
    <scope>NUCLEOTIDE SEQUENCE</scope>
    <source>
        <strain evidence="9">CBS6075</strain>
    </source>
</reference>
<dbReference type="InterPro" id="IPR004695">
    <property type="entry name" value="SLAC1/Mae1/Ssu1/TehA"/>
</dbReference>
<comment type="caution">
    <text evidence="9">The sequence shown here is derived from an EMBL/GenBank/DDBJ whole genome shotgun (WGS) entry which is preliminary data.</text>
</comment>
<evidence type="ECO:0000256" key="8">
    <source>
        <dbReference type="SAM" id="Phobius"/>
    </source>
</evidence>
<feature type="transmembrane region" description="Helical" evidence="8">
    <location>
        <begin position="196"/>
        <end position="222"/>
    </location>
</feature>
<dbReference type="GeneID" id="70233625"/>
<feature type="transmembrane region" description="Helical" evidence="8">
    <location>
        <begin position="319"/>
        <end position="337"/>
    </location>
</feature>
<evidence type="ECO:0008006" key="11">
    <source>
        <dbReference type="Google" id="ProtNLM"/>
    </source>
</evidence>
<dbReference type="OrthoDB" id="1099at2759"/>
<dbReference type="GO" id="GO:0000319">
    <property type="term" value="F:sulfite transmembrane transporter activity"/>
    <property type="evidence" value="ECO:0007669"/>
    <property type="project" value="TreeGrafter"/>
</dbReference>
<keyword evidence="7 8" id="KW-0472">Membrane</keyword>